<dbReference type="RefSeq" id="WP_115659992.1">
    <property type="nucleotide sequence ID" value="NZ_CP035690.1"/>
</dbReference>
<evidence type="ECO:0000313" key="1">
    <source>
        <dbReference type="EMBL" id="STO58144.1"/>
    </source>
</evidence>
<reference evidence="1 2" key="1">
    <citation type="submission" date="2018-06" db="EMBL/GenBank/DDBJ databases">
        <authorList>
            <consortium name="Pathogen Informatics"/>
            <person name="Doyle S."/>
        </authorList>
    </citation>
    <scope>NUCLEOTIDE SEQUENCE [LARGE SCALE GENOMIC DNA]</scope>
    <source>
        <strain evidence="1 2">NCTC11645</strain>
    </source>
</reference>
<organism evidence="1 2">
    <name type="scientific">Grimontia hollisae</name>
    <name type="common">Vibrio hollisae</name>
    <dbReference type="NCBI Taxonomy" id="673"/>
    <lineage>
        <taxon>Bacteria</taxon>
        <taxon>Pseudomonadati</taxon>
        <taxon>Pseudomonadota</taxon>
        <taxon>Gammaproteobacteria</taxon>
        <taxon>Vibrionales</taxon>
        <taxon>Vibrionaceae</taxon>
        <taxon>Grimontia</taxon>
    </lineage>
</organism>
<name>A0A377HPY3_GRIHO</name>
<dbReference type="Proteomes" id="UP000254512">
    <property type="component" value="Unassembled WGS sequence"/>
</dbReference>
<dbReference type="EMBL" id="UGHD01000002">
    <property type="protein sequence ID" value="STO58144.1"/>
    <property type="molecule type" value="Genomic_DNA"/>
</dbReference>
<gene>
    <name evidence="1" type="ORF">NCTC11645_02562</name>
</gene>
<accession>A0A377HPY3</accession>
<proteinExistence type="predicted"/>
<protein>
    <submittedName>
        <fullName evidence="1">Uncharacterized protein</fullName>
    </submittedName>
</protein>
<dbReference type="AlphaFoldDB" id="A0A377HPY3"/>
<sequence length="132" mass="15627">MNKIEMLCRRISNRECQSALKSGDLELAKNILRIKHQNNLITLRELKEVKLLCHLKGLYKEELDAYTKMIIIKEDIRETRRELIHIFNHELSLQKIKEIDCEKNKTVRFNIPTNDEKPKNKTSLFSCISGYL</sequence>
<evidence type="ECO:0000313" key="2">
    <source>
        <dbReference type="Proteomes" id="UP000254512"/>
    </source>
</evidence>